<keyword evidence="2" id="KW-1133">Transmembrane helix</keyword>
<dbReference type="EMBL" id="JARXVH010000009">
    <property type="protein sequence ID" value="MDH6218291.1"/>
    <property type="molecule type" value="Genomic_DNA"/>
</dbReference>
<protein>
    <submittedName>
        <fullName evidence="3">Uncharacterized protein</fullName>
    </submittedName>
</protein>
<proteinExistence type="predicted"/>
<organism evidence="3 4">
    <name type="scientific">Streptomyces pseudovenezuelae</name>
    <dbReference type="NCBI Taxonomy" id="67350"/>
    <lineage>
        <taxon>Bacteria</taxon>
        <taxon>Bacillati</taxon>
        <taxon>Actinomycetota</taxon>
        <taxon>Actinomycetes</taxon>
        <taxon>Kitasatosporales</taxon>
        <taxon>Streptomycetaceae</taxon>
        <taxon>Streptomyces</taxon>
        <taxon>Streptomyces aurantiacus group</taxon>
    </lineage>
</organism>
<reference evidence="3 4" key="1">
    <citation type="submission" date="2023-04" db="EMBL/GenBank/DDBJ databases">
        <title>Forest soil microbial communities from Buena Vista Peninsula, Colon Province, Panama.</title>
        <authorList>
            <person name="Bouskill N."/>
        </authorList>
    </citation>
    <scope>NUCLEOTIDE SEQUENCE [LARGE SCALE GENOMIC DNA]</scope>
    <source>
        <strain evidence="3 4">GGS1</strain>
    </source>
</reference>
<keyword evidence="4" id="KW-1185">Reference proteome</keyword>
<evidence type="ECO:0000256" key="2">
    <source>
        <dbReference type="SAM" id="Phobius"/>
    </source>
</evidence>
<sequence length="156" mass="16139">MSVTATSDRFDADDDRWLSQVRLLHEDLGRETPLVTSPGAASRRSAAIRPGTKGGWLPDVAVLLSPAVVAGVVAVVKGWLVRDRDRVVHLAWEVDGKKGQFTATTSTVDNATLQAALEHGLRAATGAGSGADAGAQAELAEPDESGGSEPDGNSVV</sequence>
<name>A0ABT6LRM6_9ACTN</name>
<evidence type="ECO:0000256" key="1">
    <source>
        <dbReference type="SAM" id="MobiDB-lite"/>
    </source>
</evidence>
<feature type="transmembrane region" description="Helical" evidence="2">
    <location>
        <begin position="60"/>
        <end position="80"/>
    </location>
</feature>
<feature type="region of interest" description="Disordered" evidence="1">
    <location>
        <begin position="124"/>
        <end position="156"/>
    </location>
</feature>
<evidence type="ECO:0000313" key="4">
    <source>
        <dbReference type="Proteomes" id="UP001160499"/>
    </source>
</evidence>
<comment type="caution">
    <text evidence="3">The sequence shown here is derived from an EMBL/GenBank/DDBJ whole genome shotgun (WGS) entry which is preliminary data.</text>
</comment>
<feature type="compositionally biased region" description="Low complexity" evidence="1">
    <location>
        <begin position="124"/>
        <end position="137"/>
    </location>
</feature>
<accession>A0ABT6LRM6</accession>
<evidence type="ECO:0000313" key="3">
    <source>
        <dbReference type="EMBL" id="MDH6218291.1"/>
    </source>
</evidence>
<keyword evidence="2" id="KW-0472">Membrane</keyword>
<gene>
    <name evidence="3" type="ORF">M2283_005623</name>
</gene>
<dbReference type="Proteomes" id="UP001160499">
    <property type="component" value="Unassembled WGS sequence"/>
</dbReference>
<keyword evidence="2" id="KW-0812">Transmembrane</keyword>